<keyword evidence="6" id="KW-0175">Coiled coil</keyword>
<feature type="transmembrane region" description="Helical" evidence="7">
    <location>
        <begin position="564"/>
        <end position="583"/>
    </location>
</feature>
<feature type="repeat" description="TPR" evidence="5">
    <location>
        <begin position="239"/>
        <end position="272"/>
    </location>
</feature>
<dbReference type="SUPFAM" id="SSF81901">
    <property type="entry name" value="HCP-like"/>
    <property type="match status" value="1"/>
</dbReference>
<dbReference type="EC" id="2.7.13.3" evidence="2"/>
<protein>
    <recommendedName>
        <fullName evidence="2">histidine kinase</fullName>
        <ecNumber evidence="2">2.7.13.3</ecNumber>
    </recommendedName>
</protein>
<evidence type="ECO:0000256" key="3">
    <source>
        <dbReference type="ARBA" id="ARBA00022679"/>
    </source>
</evidence>
<dbReference type="PROSITE" id="PS50109">
    <property type="entry name" value="HIS_KIN"/>
    <property type="match status" value="1"/>
</dbReference>
<proteinExistence type="predicted"/>
<dbReference type="EMBL" id="JAUHJS010000001">
    <property type="protein sequence ID" value="MDN4164027.1"/>
    <property type="molecule type" value="Genomic_DNA"/>
</dbReference>
<accession>A0ABT8F0S6</accession>
<gene>
    <name evidence="9" type="ORF">QWY31_00860</name>
</gene>
<evidence type="ECO:0000313" key="9">
    <source>
        <dbReference type="EMBL" id="MDN4164027.1"/>
    </source>
</evidence>
<dbReference type="PRINTS" id="PR00344">
    <property type="entry name" value="BCTRLSENSOR"/>
</dbReference>
<keyword evidence="4 9" id="KW-0418">Kinase</keyword>
<dbReference type="PANTHER" id="PTHR42878">
    <property type="entry name" value="TWO-COMPONENT HISTIDINE KINASE"/>
    <property type="match status" value="1"/>
</dbReference>
<dbReference type="SUPFAM" id="SSF55874">
    <property type="entry name" value="ATPase domain of HSP90 chaperone/DNA topoisomerase II/histidine kinase"/>
    <property type="match status" value="1"/>
</dbReference>
<dbReference type="InterPro" id="IPR050351">
    <property type="entry name" value="BphY/WalK/GraS-like"/>
</dbReference>
<feature type="domain" description="Histidine kinase" evidence="8">
    <location>
        <begin position="655"/>
        <end position="866"/>
    </location>
</feature>
<evidence type="ECO:0000256" key="5">
    <source>
        <dbReference type="PROSITE-ProRule" id="PRU00339"/>
    </source>
</evidence>
<evidence type="ECO:0000256" key="4">
    <source>
        <dbReference type="ARBA" id="ARBA00022777"/>
    </source>
</evidence>
<evidence type="ECO:0000259" key="8">
    <source>
        <dbReference type="PROSITE" id="PS50109"/>
    </source>
</evidence>
<dbReference type="Gene3D" id="3.30.565.10">
    <property type="entry name" value="Histidine kinase-like ATPase, C-terminal domain"/>
    <property type="match status" value="1"/>
</dbReference>
<dbReference type="SMART" id="SM00028">
    <property type="entry name" value="TPR"/>
    <property type="match status" value="10"/>
</dbReference>
<dbReference type="Gene3D" id="1.25.40.10">
    <property type="entry name" value="Tetratricopeptide repeat domain"/>
    <property type="match status" value="4"/>
</dbReference>
<feature type="coiled-coil region" evidence="6">
    <location>
        <begin position="589"/>
        <end position="648"/>
    </location>
</feature>
<keyword evidence="7" id="KW-0812">Transmembrane</keyword>
<comment type="caution">
    <text evidence="9">The sequence shown here is derived from an EMBL/GenBank/DDBJ whole genome shotgun (WGS) entry which is preliminary data.</text>
</comment>
<dbReference type="InterPro" id="IPR004358">
    <property type="entry name" value="Sig_transdc_His_kin-like_C"/>
</dbReference>
<feature type="repeat" description="TPR" evidence="5">
    <location>
        <begin position="359"/>
        <end position="392"/>
    </location>
</feature>
<dbReference type="SUPFAM" id="SSF47384">
    <property type="entry name" value="Homodimeric domain of signal transducing histidine kinase"/>
    <property type="match status" value="1"/>
</dbReference>
<evidence type="ECO:0000256" key="1">
    <source>
        <dbReference type="ARBA" id="ARBA00000085"/>
    </source>
</evidence>
<organism evidence="9 10">
    <name type="scientific">Shiella aurantiaca</name>
    <dbReference type="NCBI Taxonomy" id="3058365"/>
    <lineage>
        <taxon>Bacteria</taxon>
        <taxon>Pseudomonadati</taxon>
        <taxon>Bacteroidota</taxon>
        <taxon>Cytophagia</taxon>
        <taxon>Cytophagales</taxon>
        <taxon>Shiellaceae</taxon>
        <taxon>Shiella</taxon>
    </lineage>
</organism>
<dbReference type="InterPro" id="IPR003594">
    <property type="entry name" value="HATPase_dom"/>
</dbReference>
<keyword evidence="5" id="KW-0802">TPR repeat</keyword>
<evidence type="ECO:0000256" key="2">
    <source>
        <dbReference type="ARBA" id="ARBA00012438"/>
    </source>
</evidence>
<keyword evidence="7" id="KW-1133">Transmembrane helix</keyword>
<dbReference type="PANTHER" id="PTHR42878:SF15">
    <property type="entry name" value="BACTERIOPHYTOCHROME"/>
    <property type="match status" value="1"/>
</dbReference>
<evidence type="ECO:0000256" key="7">
    <source>
        <dbReference type="SAM" id="Phobius"/>
    </source>
</evidence>
<keyword evidence="10" id="KW-1185">Reference proteome</keyword>
<dbReference type="CDD" id="cd00075">
    <property type="entry name" value="HATPase"/>
    <property type="match status" value="1"/>
</dbReference>
<name>A0ABT8F0S6_9BACT</name>
<dbReference type="RefSeq" id="WP_320002555.1">
    <property type="nucleotide sequence ID" value="NZ_JAUHJS010000001.1"/>
</dbReference>
<dbReference type="InterPro" id="IPR036097">
    <property type="entry name" value="HisK_dim/P_sf"/>
</dbReference>
<dbReference type="Proteomes" id="UP001168552">
    <property type="component" value="Unassembled WGS sequence"/>
</dbReference>
<dbReference type="GO" id="GO:0016301">
    <property type="term" value="F:kinase activity"/>
    <property type="evidence" value="ECO:0007669"/>
    <property type="project" value="UniProtKB-KW"/>
</dbReference>
<sequence length="878" mass="100103">MSPKVICFLALGVSLFFGNPVKGQEKALLEQLKNEKRDSLRMDIFFQLANTQWNSDYEKGKQYADSARALSLKTRNKQAMLQVFVNEGIYSYGVGNYSDAASYYDSALVLARQMALPEKEIYVSLLKGNLHNNAGFHNKALQVVDNLENRLSLTSDEEASVLSIRARAYYELNQLEEAEKSIVRAVAIRDSLGISLVNPNGYFTLAQVAAKRGEYEKAIRIGQKMLRLSDSTNQLISVAYAHMLLGDVFTTWGKFDSARVYYQESLQVYEKQNVPQGIAELKVKLADLFLEGSDYKRAIDFLVEAIKLAQLHSLDNILADAYLEFAYLYKEQGNIYLAKNYNKKAADLYTIQNRPLGLAQADNTLGLLYLQQSQYDSARYFLEKALAVRESAGDVAGLAASMYNLALVFEEEANWEEALVRHQKSLTIEKSLGNEAGIAISYNSIAHVLNKTGKPKEAIMLLAKAEEINKRIKSFRSLLYTYQYLSESYDLMGDYKKSLDFYKKYSYLSDSLFSEQQIKYQRDIEASLSLANKDREISLLQLESEKNANELVLREEVIDNQRNVLILSMVIIFILIWLSLIIARNSRERKKSNEELKRLNYDIYEQKEEMQTQSEELKEANERVLTIMNNLEETVKKRTQELEQAYHELDTFFYRSSHDFRRPVTTFLGIAEVATISVSNPEALMLFDKVKETATHLDAMLKKLQFISEIGSEDAELYQFSISNLITEIIAYQQKNGNFGNINVHIQAQDELPLLTSYPSILRIALSMILENVADYSHSTNPMCSISVDYTPQEFIITIKDNGQGIPEEYHKEVFDMYVRANESSKGNGLGLYIVKRAIMRLQGRIQLESTLGQGTTITLSFPDLSTKKTNYEPKREI</sequence>
<dbReference type="Pfam" id="PF13424">
    <property type="entry name" value="TPR_12"/>
    <property type="match status" value="3"/>
</dbReference>
<dbReference type="SUPFAM" id="SSF48452">
    <property type="entry name" value="TPR-like"/>
    <property type="match status" value="2"/>
</dbReference>
<dbReference type="SMART" id="SM00387">
    <property type="entry name" value="HATPase_c"/>
    <property type="match status" value="1"/>
</dbReference>
<dbReference type="Gene3D" id="1.10.287.130">
    <property type="match status" value="1"/>
</dbReference>
<reference evidence="9" key="1">
    <citation type="submission" date="2023-06" db="EMBL/GenBank/DDBJ databases">
        <title>Cytophagales bacterium Strain LB-30, isolated from soil.</title>
        <authorList>
            <person name="Liu B."/>
        </authorList>
    </citation>
    <scope>NUCLEOTIDE SEQUENCE</scope>
    <source>
        <strain evidence="9">LB-30</strain>
    </source>
</reference>
<dbReference type="PROSITE" id="PS50005">
    <property type="entry name" value="TPR"/>
    <property type="match status" value="3"/>
</dbReference>
<dbReference type="Pfam" id="PF02518">
    <property type="entry name" value="HATPase_c"/>
    <property type="match status" value="1"/>
</dbReference>
<keyword evidence="7" id="KW-0472">Membrane</keyword>
<feature type="repeat" description="TPR" evidence="5">
    <location>
        <begin position="199"/>
        <end position="232"/>
    </location>
</feature>
<evidence type="ECO:0000256" key="6">
    <source>
        <dbReference type="SAM" id="Coils"/>
    </source>
</evidence>
<dbReference type="InterPro" id="IPR036890">
    <property type="entry name" value="HATPase_C_sf"/>
</dbReference>
<comment type="catalytic activity">
    <reaction evidence="1">
        <text>ATP + protein L-histidine = ADP + protein N-phospho-L-histidine.</text>
        <dbReference type="EC" id="2.7.13.3"/>
    </reaction>
</comment>
<dbReference type="InterPro" id="IPR019734">
    <property type="entry name" value="TPR_rpt"/>
</dbReference>
<keyword evidence="3" id="KW-0808">Transferase</keyword>
<evidence type="ECO:0000313" key="10">
    <source>
        <dbReference type="Proteomes" id="UP001168552"/>
    </source>
</evidence>
<dbReference type="InterPro" id="IPR005467">
    <property type="entry name" value="His_kinase_dom"/>
</dbReference>
<dbReference type="InterPro" id="IPR011990">
    <property type="entry name" value="TPR-like_helical_dom_sf"/>
</dbReference>